<evidence type="ECO:0000313" key="3">
    <source>
        <dbReference type="EMBL" id="MDT0497105.1"/>
    </source>
</evidence>
<reference evidence="3 4" key="1">
    <citation type="submission" date="2023-09" db="EMBL/GenBank/DDBJ databases">
        <authorList>
            <person name="Rey-Velasco X."/>
        </authorList>
    </citation>
    <scope>NUCLEOTIDE SEQUENCE [LARGE SCALE GENOMIC DNA]</scope>
    <source>
        <strain evidence="3 4">W345</strain>
    </source>
</reference>
<dbReference type="EC" id="2.4.-.-" evidence="3"/>
<gene>
    <name evidence="3" type="ORF">RM530_06960</name>
</gene>
<evidence type="ECO:0000256" key="1">
    <source>
        <dbReference type="ARBA" id="ARBA00022676"/>
    </source>
</evidence>
<dbReference type="GO" id="GO:0016757">
    <property type="term" value="F:glycosyltransferase activity"/>
    <property type="evidence" value="ECO:0007669"/>
    <property type="project" value="UniProtKB-KW"/>
</dbReference>
<comment type="caution">
    <text evidence="3">The sequence shown here is derived from an EMBL/GenBank/DDBJ whole genome shotgun (WGS) entry which is preliminary data.</text>
</comment>
<dbReference type="SUPFAM" id="SSF53756">
    <property type="entry name" value="UDP-Glycosyltransferase/glycogen phosphorylase"/>
    <property type="match status" value="1"/>
</dbReference>
<dbReference type="InterPro" id="IPR051199">
    <property type="entry name" value="LPS_LOS_Heptosyltrfase"/>
</dbReference>
<dbReference type="PANTHER" id="PTHR30160:SF1">
    <property type="entry name" value="LIPOPOLYSACCHARIDE 1,2-N-ACETYLGLUCOSAMINETRANSFERASE-RELATED"/>
    <property type="match status" value="1"/>
</dbReference>
<dbReference type="Gene3D" id="3.40.50.2000">
    <property type="entry name" value="Glycogen Phosphorylase B"/>
    <property type="match status" value="2"/>
</dbReference>
<dbReference type="CDD" id="cd03789">
    <property type="entry name" value="GT9_LPS_heptosyltransferase"/>
    <property type="match status" value="1"/>
</dbReference>
<keyword evidence="2 3" id="KW-0808">Transferase</keyword>
<keyword evidence="1 3" id="KW-0328">Glycosyltransferase</keyword>
<protein>
    <submittedName>
        <fullName evidence="3">Glycosyltransferase family 9 protein</fullName>
        <ecNumber evidence="3">2.4.-.-</ecNumber>
    </submittedName>
</protein>
<dbReference type="Proteomes" id="UP001254608">
    <property type="component" value="Unassembled WGS sequence"/>
</dbReference>
<evidence type="ECO:0000256" key="2">
    <source>
        <dbReference type="ARBA" id="ARBA00022679"/>
    </source>
</evidence>
<dbReference type="InterPro" id="IPR002201">
    <property type="entry name" value="Glyco_trans_9"/>
</dbReference>
<dbReference type="RefSeq" id="WP_311364498.1">
    <property type="nucleotide sequence ID" value="NZ_JAVRIC010000007.1"/>
</dbReference>
<sequence>MPTASDGFAPRILIVRLSSIGDLVFTTSLLRALRAAYPKARIGWLARRELVGWLHADPDIDQVHAWDPPKSRNPWIWWMRLRALRRELRGADYDIAIEAQGLLKSRVLCRLSGAPRRFGFDSREPGGFLLHTRIPKAGQVRLISSEYRDLAERLTGRFAPPPSLRLPSPQRELPQGVAVLCPFTTRPQKHWFDDYWPQLAALLKNNLGLDSVILGGPGDREHAQRLLAQCPPGTLGLAGETSLIEAAQTIERARVLIGVDTGLTHMGVALGIPTVPLFGSTVPYREGGSGPMRVLYDERHCSPCKRRPSCGGAYTCMHDLTPMRAFEAARELIAGRVA</sequence>
<dbReference type="EMBL" id="JAVRIC010000007">
    <property type="protein sequence ID" value="MDT0497105.1"/>
    <property type="molecule type" value="Genomic_DNA"/>
</dbReference>
<organism evidence="3 4">
    <name type="scientific">Banduia mediterranea</name>
    <dbReference type="NCBI Taxonomy" id="3075609"/>
    <lineage>
        <taxon>Bacteria</taxon>
        <taxon>Pseudomonadati</taxon>
        <taxon>Pseudomonadota</taxon>
        <taxon>Gammaproteobacteria</taxon>
        <taxon>Nevskiales</taxon>
        <taxon>Algiphilaceae</taxon>
        <taxon>Banduia</taxon>
    </lineage>
</organism>
<dbReference type="PANTHER" id="PTHR30160">
    <property type="entry name" value="TETRAACYLDISACCHARIDE 4'-KINASE-RELATED"/>
    <property type="match status" value="1"/>
</dbReference>
<keyword evidence="4" id="KW-1185">Reference proteome</keyword>
<accession>A0ABU2WGU7</accession>
<proteinExistence type="predicted"/>
<evidence type="ECO:0000313" key="4">
    <source>
        <dbReference type="Proteomes" id="UP001254608"/>
    </source>
</evidence>
<name>A0ABU2WGU7_9GAMM</name>
<dbReference type="Pfam" id="PF01075">
    <property type="entry name" value="Glyco_transf_9"/>
    <property type="match status" value="1"/>
</dbReference>